<proteinExistence type="predicted"/>
<evidence type="ECO:0000259" key="3">
    <source>
        <dbReference type="Pfam" id="PF01757"/>
    </source>
</evidence>
<accession>A0ABN3DNJ8</accession>
<evidence type="ECO:0000313" key="4">
    <source>
        <dbReference type="EMBL" id="GAA2237247.1"/>
    </source>
</evidence>
<keyword evidence="2" id="KW-0472">Membrane</keyword>
<dbReference type="PANTHER" id="PTHR23028:SF53">
    <property type="entry name" value="ACYL_TRANSF_3 DOMAIN-CONTAINING PROTEIN"/>
    <property type="match status" value="1"/>
</dbReference>
<feature type="transmembrane region" description="Helical" evidence="2">
    <location>
        <begin position="263"/>
        <end position="284"/>
    </location>
</feature>
<feature type="transmembrane region" description="Helical" evidence="2">
    <location>
        <begin position="291"/>
        <end position="308"/>
    </location>
</feature>
<feature type="transmembrane region" description="Helical" evidence="2">
    <location>
        <begin position="328"/>
        <end position="347"/>
    </location>
</feature>
<keyword evidence="4" id="KW-0808">Transferase</keyword>
<feature type="transmembrane region" description="Helical" evidence="2">
    <location>
        <begin position="24"/>
        <end position="44"/>
    </location>
</feature>
<feature type="transmembrane region" description="Helical" evidence="2">
    <location>
        <begin position="106"/>
        <end position="124"/>
    </location>
</feature>
<dbReference type="Pfam" id="PF01757">
    <property type="entry name" value="Acyl_transf_3"/>
    <property type="match status" value="1"/>
</dbReference>
<dbReference type="InterPro" id="IPR050879">
    <property type="entry name" value="Acyltransferase_3"/>
</dbReference>
<feature type="transmembrane region" description="Helical" evidence="2">
    <location>
        <begin position="152"/>
        <end position="171"/>
    </location>
</feature>
<dbReference type="GO" id="GO:0016746">
    <property type="term" value="F:acyltransferase activity"/>
    <property type="evidence" value="ECO:0007669"/>
    <property type="project" value="UniProtKB-KW"/>
</dbReference>
<gene>
    <name evidence="4" type="ORF">GCM10010430_17800</name>
</gene>
<feature type="domain" description="Acyltransferase 3" evidence="3">
    <location>
        <begin position="27"/>
        <end position="344"/>
    </location>
</feature>
<feature type="transmembrane region" description="Helical" evidence="2">
    <location>
        <begin position="230"/>
        <end position="248"/>
    </location>
</feature>
<sequence>MIKKPRYRRTTAPVASPLSGKPRLAVLDGLRLVAALMVVLYHYTAMDTPWNGHTRTIFPSLHHVSQYAWIGVEVFFLISGFVICMSSWGKSLGDFVVSRASRLYPAYWAAVVITAIVISLWPQVEHIQSWAQIAANLTMLQDGMHVRDVDGVYWTLFTEMKFYLLFALLVVTRGVNYRNCVLFCGVWTVIGITDYSVPNDLLDMWAMPLFSPYFIAGIALYLMYRFKPNAVLVGILVISFLLAENEIVKRVGLNLSEPNRSIAAWPAQILIAVAFAVMTLIALGKFDRIQWRWLTTAGALTYPLYLLHENIGWTIIHTLKARVSPVPLVVGTAIAMMVLAWLLHRIVERPLGRRFRTTLDRAMTEMRQNSLQPKEREVPPPASEPHSQDPSQRVLAGSAR</sequence>
<keyword evidence="2" id="KW-0812">Transmembrane</keyword>
<feature type="transmembrane region" description="Helical" evidence="2">
    <location>
        <begin position="204"/>
        <end position="223"/>
    </location>
</feature>
<dbReference type="InterPro" id="IPR002656">
    <property type="entry name" value="Acyl_transf_3_dom"/>
</dbReference>
<dbReference type="RefSeq" id="WP_344635690.1">
    <property type="nucleotide sequence ID" value="NZ_BAAATR010000005.1"/>
</dbReference>
<keyword evidence="4" id="KW-0012">Acyltransferase</keyword>
<reference evidence="4 5" key="1">
    <citation type="journal article" date="2019" name="Int. J. Syst. Evol. Microbiol.">
        <title>The Global Catalogue of Microorganisms (GCM) 10K type strain sequencing project: providing services to taxonomists for standard genome sequencing and annotation.</title>
        <authorList>
            <consortium name="The Broad Institute Genomics Platform"/>
            <consortium name="The Broad Institute Genome Sequencing Center for Infectious Disease"/>
            <person name="Wu L."/>
            <person name="Ma J."/>
        </authorList>
    </citation>
    <scope>NUCLEOTIDE SEQUENCE [LARGE SCALE GENOMIC DNA]</scope>
    <source>
        <strain evidence="4 5">JCM 7356</strain>
    </source>
</reference>
<dbReference type="PANTHER" id="PTHR23028">
    <property type="entry name" value="ACETYLTRANSFERASE"/>
    <property type="match status" value="1"/>
</dbReference>
<evidence type="ECO:0000256" key="1">
    <source>
        <dbReference type="SAM" id="MobiDB-lite"/>
    </source>
</evidence>
<dbReference type="EMBL" id="BAAATR010000005">
    <property type="protein sequence ID" value="GAA2237247.1"/>
    <property type="molecule type" value="Genomic_DNA"/>
</dbReference>
<keyword evidence="5" id="KW-1185">Reference proteome</keyword>
<organism evidence="4 5">
    <name type="scientific">Kitasatospora cystarginea</name>
    <dbReference type="NCBI Taxonomy" id="58350"/>
    <lineage>
        <taxon>Bacteria</taxon>
        <taxon>Bacillati</taxon>
        <taxon>Actinomycetota</taxon>
        <taxon>Actinomycetes</taxon>
        <taxon>Kitasatosporales</taxon>
        <taxon>Streptomycetaceae</taxon>
        <taxon>Kitasatospora</taxon>
    </lineage>
</organism>
<feature type="transmembrane region" description="Helical" evidence="2">
    <location>
        <begin position="180"/>
        <end position="198"/>
    </location>
</feature>
<comment type="caution">
    <text evidence="4">The sequence shown here is derived from an EMBL/GenBank/DDBJ whole genome shotgun (WGS) entry which is preliminary data.</text>
</comment>
<protein>
    <submittedName>
        <fullName evidence="4">Acyltransferase</fullName>
    </submittedName>
</protein>
<feature type="region of interest" description="Disordered" evidence="1">
    <location>
        <begin position="365"/>
        <end position="400"/>
    </location>
</feature>
<feature type="transmembrane region" description="Helical" evidence="2">
    <location>
        <begin position="64"/>
        <end position="85"/>
    </location>
</feature>
<evidence type="ECO:0000256" key="2">
    <source>
        <dbReference type="SAM" id="Phobius"/>
    </source>
</evidence>
<dbReference type="Proteomes" id="UP001500305">
    <property type="component" value="Unassembled WGS sequence"/>
</dbReference>
<evidence type="ECO:0000313" key="5">
    <source>
        <dbReference type="Proteomes" id="UP001500305"/>
    </source>
</evidence>
<keyword evidence="2" id="KW-1133">Transmembrane helix</keyword>
<name>A0ABN3DNJ8_9ACTN</name>